<organism evidence="1">
    <name type="scientific">viral metagenome</name>
    <dbReference type="NCBI Taxonomy" id="1070528"/>
    <lineage>
        <taxon>unclassified sequences</taxon>
        <taxon>metagenomes</taxon>
        <taxon>organismal metagenomes</taxon>
    </lineage>
</organism>
<dbReference type="AlphaFoldDB" id="A0A6M3M5H3"/>
<protein>
    <submittedName>
        <fullName evidence="1">Uncharacterized protein</fullName>
    </submittedName>
</protein>
<gene>
    <name evidence="1" type="ORF">MM171A00654_0018</name>
    <name evidence="2" type="ORF">MM171B01002_0007</name>
</gene>
<accession>A0A6M3M5H3</accession>
<proteinExistence type="predicted"/>
<dbReference type="EMBL" id="MT143685">
    <property type="protein sequence ID" value="QJB00232.1"/>
    <property type="molecule type" value="Genomic_DNA"/>
</dbReference>
<evidence type="ECO:0000313" key="2">
    <source>
        <dbReference type="EMBL" id="QJB02928.1"/>
    </source>
</evidence>
<reference evidence="1" key="1">
    <citation type="submission" date="2020-03" db="EMBL/GenBank/DDBJ databases">
        <title>The deep terrestrial virosphere.</title>
        <authorList>
            <person name="Holmfeldt K."/>
            <person name="Nilsson E."/>
            <person name="Simone D."/>
            <person name="Lopez-Fernandez M."/>
            <person name="Wu X."/>
            <person name="de Brujin I."/>
            <person name="Lundin D."/>
            <person name="Andersson A."/>
            <person name="Bertilsson S."/>
            <person name="Dopson M."/>
        </authorList>
    </citation>
    <scope>NUCLEOTIDE SEQUENCE</scope>
    <source>
        <strain evidence="1">MM171A00654</strain>
        <strain evidence="2">MM171B01002</strain>
    </source>
</reference>
<sequence>MAWTVELVEGSEPAIPLFYSATGWAMLEKGLIPFDPELKEWWGGQLENELVRSEYGKRSMPLKLQGSWSSVDELIDAVNALQKRFLDARRFRKDGWGDEVFLSLTPHNATYGVRFPVSSGVIAKDDLMNACGLIMSGGHREAKTLVEVGVTVVCGDPFWESTETYTLDNYIDNPGFWRGAVAPGDSWTEVDPAAALTLAWNTDIWARMERSPQWTIAPDGVNDVGIVSDNIVVSPASAYYFQCRGYRTAGCDRITAYVWDIPGAAIILNTTWYFDAAAPVGEWVTLGGPFLTPPACGGIRIYMVRQSGDSTAGNKMFYCDAFYLAPGTNAPTGWCSGRNLVNCLDDTADNINVLCVAEIPGEVDAEIKATVELADETRYLRVAKRTRDTPPDFIWELNADTAYTTADAHYGLTDATCIDSLKENDATSPVAHRISVTFAGDPTMQQRCYWDITSNLISYYGAFVVFVVARVTGTTDTINMEIRFSEDPLWNEIGGTIEQRIAATNWTLHDGWEVFSFRIGTHDNDLFGTGNNCRLMLYAENNGTTDDLYIAGAYWVPIDEGLLIAGSDGGTFAGGSSQMIIKDMDGDRGVFGYGTVSDTYYANLGSVGGYPLLEPKVENWWYFVTTGNDDLWVFNDAYSVAVQYRPRGIFLRGSNP</sequence>
<evidence type="ECO:0000313" key="1">
    <source>
        <dbReference type="EMBL" id="QJB00232.1"/>
    </source>
</evidence>
<name>A0A6M3M5H3_9ZZZZ</name>
<dbReference type="EMBL" id="MT143815">
    <property type="protein sequence ID" value="QJB02928.1"/>
    <property type="molecule type" value="Genomic_DNA"/>
</dbReference>